<dbReference type="Proteomes" id="UP000194161">
    <property type="component" value="Chromosome"/>
</dbReference>
<dbReference type="InterPro" id="IPR029046">
    <property type="entry name" value="LolA/LolB/LppX"/>
</dbReference>
<dbReference type="HAMAP" id="MF_00233">
    <property type="entry name" value="LolB"/>
    <property type="match status" value="1"/>
</dbReference>
<evidence type="ECO:0000256" key="10">
    <source>
        <dbReference type="ARBA" id="ARBA00023186"/>
    </source>
</evidence>
<evidence type="ECO:0000256" key="4">
    <source>
        <dbReference type="ARBA" id="ARBA00016202"/>
    </source>
</evidence>
<gene>
    <name evidence="13" type="primary">lolB</name>
    <name evidence="15" type="ORF">CAL15_04465</name>
</gene>
<dbReference type="Pfam" id="PF03550">
    <property type="entry name" value="LolB"/>
    <property type="match status" value="1"/>
</dbReference>
<name>A0A1W6Z8M7_9BORD</name>
<feature type="region of interest" description="Disordered" evidence="14">
    <location>
        <begin position="145"/>
        <end position="165"/>
    </location>
</feature>
<protein>
    <recommendedName>
        <fullName evidence="4 13">Outer-membrane lipoprotein LolB</fullName>
    </recommendedName>
</protein>
<dbReference type="RefSeq" id="WP_420042534.1">
    <property type="nucleotide sequence ID" value="NZ_CP021111.1"/>
</dbReference>
<keyword evidence="6" id="KW-0732">Signal</keyword>
<dbReference type="NCBIfam" id="TIGR00548">
    <property type="entry name" value="lolB"/>
    <property type="match status" value="1"/>
</dbReference>
<evidence type="ECO:0000313" key="15">
    <source>
        <dbReference type="EMBL" id="ARP93701.1"/>
    </source>
</evidence>
<comment type="function">
    <text evidence="13">Plays a critical role in the incorporation of lipoproteins in the outer membrane after they are released by the LolA protein.</text>
</comment>
<keyword evidence="5 13" id="KW-0813">Transport</keyword>
<dbReference type="SUPFAM" id="SSF89392">
    <property type="entry name" value="Prokaryotic lipoproteins and lipoprotein localization factors"/>
    <property type="match status" value="1"/>
</dbReference>
<dbReference type="InterPro" id="IPR004565">
    <property type="entry name" value="OM_lipoprot_LolB"/>
</dbReference>
<keyword evidence="10 13" id="KW-0143">Chaperone</keyword>
<keyword evidence="16" id="KW-1185">Reference proteome</keyword>
<evidence type="ECO:0000256" key="5">
    <source>
        <dbReference type="ARBA" id="ARBA00022448"/>
    </source>
</evidence>
<evidence type="ECO:0000256" key="2">
    <source>
        <dbReference type="ARBA" id="ARBA00009696"/>
    </source>
</evidence>
<organism evidence="15 16">
    <name type="scientific">Bordetella genomosp. 13</name>
    <dbReference type="NCBI Taxonomy" id="463040"/>
    <lineage>
        <taxon>Bacteria</taxon>
        <taxon>Pseudomonadati</taxon>
        <taxon>Pseudomonadota</taxon>
        <taxon>Betaproteobacteria</taxon>
        <taxon>Burkholderiales</taxon>
        <taxon>Alcaligenaceae</taxon>
        <taxon>Bordetella</taxon>
    </lineage>
</organism>
<evidence type="ECO:0000256" key="6">
    <source>
        <dbReference type="ARBA" id="ARBA00022729"/>
    </source>
</evidence>
<evidence type="ECO:0000256" key="1">
    <source>
        <dbReference type="ARBA" id="ARBA00004459"/>
    </source>
</evidence>
<feature type="compositionally biased region" description="Polar residues" evidence="14">
    <location>
        <begin position="156"/>
        <end position="165"/>
    </location>
</feature>
<keyword evidence="8 13" id="KW-0472">Membrane</keyword>
<dbReference type="Gene3D" id="2.50.20.10">
    <property type="entry name" value="Lipoprotein localisation LolA/LolB/LppX"/>
    <property type="match status" value="1"/>
</dbReference>
<keyword evidence="12 15" id="KW-0449">Lipoprotein</keyword>
<evidence type="ECO:0000256" key="13">
    <source>
        <dbReference type="HAMAP-Rule" id="MF_00233"/>
    </source>
</evidence>
<keyword evidence="9" id="KW-0564">Palmitate</keyword>
<evidence type="ECO:0000256" key="7">
    <source>
        <dbReference type="ARBA" id="ARBA00022927"/>
    </source>
</evidence>
<dbReference type="AlphaFoldDB" id="A0A1W6Z8M7"/>
<dbReference type="GO" id="GO:0015031">
    <property type="term" value="P:protein transport"/>
    <property type="evidence" value="ECO:0007669"/>
    <property type="project" value="UniProtKB-KW"/>
</dbReference>
<evidence type="ECO:0000256" key="8">
    <source>
        <dbReference type="ARBA" id="ARBA00023136"/>
    </source>
</evidence>
<comment type="subcellular location">
    <subcellularLocation>
        <location evidence="1">Cell outer membrane</location>
        <topology evidence="1">Lipid-anchor</topology>
    </subcellularLocation>
</comment>
<proteinExistence type="inferred from homology"/>
<comment type="similarity">
    <text evidence="2 13">Belongs to the LolB family.</text>
</comment>
<evidence type="ECO:0000256" key="11">
    <source>
        <dbReference type="ARBA" id="ARBA00023237"/>
    </source>
</evidence>
<keyword evidence="11 13" id="KW-0998">Cell outer membrane</keyword>
<evidence type="ECO:0000256" key="12">
    <source>
        <dbReference type="ARBA" id="ARBA00023288"/>
    </source>
</evidence>
<evidence type="ECO:0000256" key="3">
    <source>
        <dbReference type="ARBA" id="ARBA00011245"/>
    </source>
</evidence>
<dbReference type="EMBL" id="CP021111">
    <property type="protein sequence ID" value="ARP93701.1"/>
    <property type="molecule type" value="Genomic_DNA"/>
</dbReference>
<evidence type="ECO:0000313" key="16">
    <source>
        <dbReference type="Proteomes" id="UP000194161"/>
    </source>
</evidence>
<keyword evidence="7 13" id="KW-0653">Protein transport</keyword>
<dbReference type="GO" id="GO:0044874">
    <property type="term" value="P:lipoprotein localization to outer membrane"/>
    <property type="evidence" value="ECO:0007669"/>
    <property type="project" value="UniProtKB-UniRule"/>
</dbReference>
<dbReference type="KEGG" id="bgm:CAL15_04465"/>
<reference evidence="15 16" key="1">
    <citation type="submission" date="2017-05" db="EMBL/GenBank/DDBJ databases">
        <title>Complete and WGS of Bordetella genogroups.</title>
        <authorList>
            <person name="Spilker T."/>
            <person name="LiPuma J."/>
        </authorList>
    </citation>
    <scope>NUCLEOTIDE SEQUENCE [LARGE SCALE GENOMIC DNA]</scope>
    <source>
        <strain evidence="15 16">AU7206</strain>
    </source>
</reference>
<sequence length="208" mass="21693">MTSVASSAAGSAARAALRVWARAGRGLAAGMALLTVAACSTIPKPAGDIATDAFARGGRFAITATEADGAQQAVQGGFIWRDDGTRYRLDLTTPLGSTEARVEGQPGAAMLTRANGTSLQAADPDTLAEDALGSPVPVSGLRDWLRGNPGQPAPTDLQNDAQGRPTAFSQRGWQARLSRYDAQGPQLLVLERQEAGRRIVVRLVVDTQ</sequence>
<dbReference type="STRING" id="463040.CAL15_04465"/>
<dbReference type="GO" id="GO:0009279">
    <property type="term" value="C:cell outer membrane"/>
    <property type="evidence" value="ECO:0007669"/>
    <property type="project" value="UniProtKB-SubCell"/>
</dbReference>
<comment type="subunit">
    <text evidence="3 13">Monomer.</text>
</comment>
<dbReference type="CDD" id="cd16326">
    <property type="entry name" value="LolB"/>
    <property type="match status" value="1"/>
</dbReference>
<evidence type="ECO:0000256" key="14">
    <source>
        <dbReference type="SAM" id="MobiDB-lite"/>
    </source>
</evidence>
<accession>A0A1W6Z8M7</accession>
<evidence type="ECO:0000256" key="9">
    <source>
        <dbReference type="ARBA" id="ARBA00023139"/>
    </source>
</evidence>